<evidence type="ECO:0000256" key="1">
    <source>
        <dbReference type="SAM" id="MobiDB-lite"/>
    </source>
</evidence>
<evidence type="ECO:0000313" key="4">
    <source>
        <dbReference type="EMBL" id="KAI1723456.1"/>
    </source>
</evidence>
<feature type="region of interest" description="Disordered" evidence="1">
    <location>
        <begin position="327"/>
        <end position="356"/>
    </location>
</feature>
<feature type="compositionally biased region" description="Basic residues" evidence="1">
    <location>
        <begin position="266"/>
        <end position="276"/>
    </location>
</feature>
<feature type="region of interest" description="Disordered" evidence="1">
    <location>
        <begin position="233"/>
        <end position="276"/>
    </location>
</feature>
<evidence type="ECO:0000259" key="3">
    <source>
        <dbReference type="Pfam" id="PF24360"/>
    </source>
</evidence>
<accession>A0AAD4NC06</accession>
<protein>
    <submittedName>
        <fullName evidence="4">Uncharacterized protein</fullName>
    </submittedName>
</protein>
<keyword evidence="5" id="KW-1185">Reference proteome</keyword>
<sequence>MADVMRKHLLDNVRKQVYCTVGSVGRPVSESSLIGLFREDNHGEDMIQLARGLGYISIEAMLRSTEFQDIIETDFSADALGARKHEPVVCYKAKTKPRTSHILPMLSETAQLREQRNERFRKASTIPRGHPAFNETIIEGRMTFLRFLDSLTALRIKGNGAVRYCAMQEAYETQYGLTLNSTELKRLFNKSSISKICASILYDDIEMFKDTRHEGDLYLKMKRPMEEIEDEYKRVKEQQAREESERKMRAEEERKRREDEMIRQNATRKKTNNTRWGKKNLMRNEVTQVHIRPLTPDYAPNLVPVVLKQDKLHTPFPHIGRIFGAKGLGSKCSLGDEKPRPPSSDEDISENSSEEHIAQAPETNIGHTSNNSQLFPFNVKSKSLVPDESRKEKSAQELSIAGQNSSSIASNTNWDTKLLENSSTTDISELDASEIVEENENGKISLNHKSSEDSWWPSRKWTLETTRQSRSVVARGLSNENTRNSTNRANQNMMRSKSAASRRVNTVPRARISPTYILDTAPNISRNVHPQPLIPSISENDRREKISEQTMLITEIVDDALVIDMAHLTKALENEHLRRYGRVLYPEWFRVKSWLSFIETYCKEHISVKSCGRNDTFFFSKTKRSKVTASAQKF</sequence>
<dbReference type="Pfam" id="PF24359">
    <property type="entry name" value="DUF7515"/>
    <property type="match status" value="1"/>
</dbReference>
<dbReference type="EMBL" id="JAKKPZ010000003">
    <property type="protein sequence ID" value="KAI1723456.1"/>
    <property type="molecule type" value="Genomic_DNA"/>
</dbReference>
<feature type="compositionally biased region" description="Polar residues" evidence="1">
    <location>
        <begin position="401"/>
        <end position="410"/>
    </location>
</feature>
<proteinExistence type="predicted"/>
<feature type="region of interest" description="Disordered" evidence="1">
    <location>
        <begin position="385"/>
        <end position="410"/>
    </location>
</feature>
<feature type="region of interest" description="Disordered" evidence="1">
    <location>
        <begin position="480"/>
        <end position="505"/>
    </location>
</feature>
<dbReference type="Proteomes" id="UP001201812">
    <property type="component" value="Unassembled WGS sequence"/>
</dbReference>
<dbReference type="InterPro" id="IPR055938">
    <property type="entry name" value="DUF7516"/>
</dbReference>
<feature type="compositionally biased region" description="Polar residues" evidence="1">
    <location>
        <begin position="480"/>
        <end position="499"/>
    </location>
</feature>
<feature type="compositionally biased region" description="Basic and acidic residues" evidence="1">
    <location>
        <begin position="233"/>
        <end position="262"/>
    </location>
</feature>
<name>A0AAD4NC06_9BILA</name>
<feature type="domain" description="DUF7516" evidence="3">
    <location>
        <begin position="146"/>
        <end position="228"/>
    </location>
</feature>
<reference evidence="4" key="1">
    <citation type="submission" date="2022-01" db="EMBL/GenBank/DDBJ databases">
        <title>Genome Sequence Resource for Two Populations of Ditylenchus destructor, the Migratory Endoparasitic Phytonematode.</title>
        <authorList>
            <person name="Zhang H."/>
            <person name="Lin R."/>
            <person name="Xie B."/>
        </authorList>
    </citation>
    <scope>NUCLEOTIDE SEQUENCE</scope>
    <source>
        <strain evidence="4">BazhouSP</strain>
    </source>
</reference>
<gene>
    <name evidence="4" type="ORF">DdX_03616</name>
</gene>
<evidence type="ECO:0000259" key="2">
    <source>
        <dbReference type="Pfam" id="PF24359"/>
    </source>
</evidence>
<dbReference type="Pfam" id="PF24360">
    <property type="entry name" value="DUF7516"/>
    <property type="match status" value="1"/>
</dbReference>
<evidence type="ECO:0000313" key="5">
    <source>
        <dbReference type="Proteomes" id="UP001201812"/>
    </source>
</evidence>
<comment type="caution">
    <text evidence="4">The sequence shown here is derived from an EMBL/GenBank/DDBJ whole genome shotgun (WGS) entry which is preliminary data.</text>
</comment>
<dbReference type="InterPro" id="IPR055937">
    <property type="entry name" value="DUF7515"/>
</dbReference>
<feature type="compositionally biased region" description="Basic and acidic residues" evidence="1">
    <location>
        <begin position="385"/>
        <end position="395"/>
    </location>
</feature>
<organism evidence="4 5">
    <name type="scientific">Ditylenchus destructor</name>
    <dbReference type="NCBI Taxonomy" id="166010"/>
    <lineage>
        <taxon>Eukaryota</taxon>
        <taxon>Metazoa</taxon>
        <taxon>Ecdysozoa</taxon>
        <taxon>Nematoda</taxon>
        <taxon>Chromadorea</taxon>
        <taxon>Rhabditida</taxon>
        <taxon>Tylenchina</taxon>
        <taxon>Tylenchomorpha</taxon>
        <taxon>Sphaerularioidea</taxon>
        <taxon>Anguinidae</taxon>
        <taxon>Anguininae</taxon>
        <taxon>Ditylenchus</taxon>
    </lineage>
</organism>
<dbReference type="AlphaFoldDB" id="A0AAD4NC06"/>
<feature type="domain" description="DUF7515" evidence="2">
    <location>
        <begin position="10"/>
        <end position="98"/>
    </location>
</feature>